<gene>
    <name evidence="2" type="ORF">ACFFX0_27540</name>
</gene>
<name>A0ABV5G765_9MICC</name>
<organism evidence="2 3">
    <name type="scientific">Citricoccus parietis</name>
    <dbReference type="NCBI Taxonomy" id="592307"/>
    <lineage>
        <taxon>Bacteria</taxon>
        <taxon>Bacillati</taxon>
        <taxon>Actinomycetota</taxon>
        <taxon>Actinomycetes</taxon>
        <taxon>Micrococcales</taxon>
        <taxon>Micrococcaceae</taxon>
        <taxon>Citricoccus</taxon>
    </lineage>
</organism>
<evidence type="ECO:0000313" key="3">
    <source>
        <dbReference type="Proteomes" id="UP001589575"/>
    </source>
</evidence>
<keyword evidence="3" id="KW-1185">Reference proteome</keyword>
<comment type="caution">
    <text evidence="2">The sequence shown here is derived from an EMBL/GenBank/DDBJ whole genome shotgun (WGS) entry which is preliminary data.</text>
</comment>
<proteinExistence type="predicted"/>
<dbReference type="EMBL" id="JBHMFI010000002">
    <property type="protein sequence ID" value="MFB9074739.1"/>
    <property type="molecule type" value="Genomic_DNA"/>
</dbReference>
<dbReference type="Proteomes" id="UP001589575">
    <property type="component" value="Unassembled WGS sequence"/>
</dbReference>
<protein>
    <submittedName>
        <fullName evidence="2">Uncharacterized protein</fullName>
    </submittedName>
</protein>
<evidence type="ECO:0000256" key="1">
    <source>
        <dbReference type="SAM" id="MobiDB-lite"/>
    </source>
</evidence>
<evidence type="ECO:0000313" key="2">
    <source>
        <dbReference type="EMBL" id="MFB9074739.1"/>
    </source>
</evidence>
<feature type="compositionally biased region" description="Low complexity" evidence="1">
    <location>
        <begin position="32"/>
        <end position="43"/>
    </location>
</feature>
<reference evidence="2 3" key="1">
    <citation type="submission" date="2024-09" db="EMBL/GenBank/DDBJ databases">
        <authorList>
            <person name="Sun Q."/>
            <person name="Mori K."/>
        </authorList>
    </citation>
    <scope>NUCLEOTIDE SEQUENCE [LARGE SCALE GENOMIC DNA]</scope>
    <source>
        <strain evidence="2 3">CCM 7609</strain>
    </source>
</reference>
<feature type="compositionally biased region" description="Basic and acidic residues" evidence="1">
    <location>
        <begin position="48"/>
        <end position="60"/>
    </location>
</feature>
<feature type="region of interest" description="Disordered" evidence="1">
    <location>
        <begin position="1"/>
        <end position="87"/>
    </location>
</feature>
<accession>A0ABV5G765</accession>
<sequence length="87" mass="9564">MPRNCPTPLSRPWTPRARCSGRPRPGERSRSGRGLSRGCARLGWTGEQRAEERHGSERRSAGRFRRPARGGGHPAGVPARAVRTPRG</sequence>